<comment type="caution">
    <text evidence="2">The sequence shown here is derived from an EMBL/GenBank/DDBJ whole genome shotgun (WGS) entry which is preliminary data.</text>
</comment>
<protein>
    <recommendedName>
        <fullName evidence="1">MOSC domain-containing protein</fullName>
    </recommendedName>
</protein>
<dbReference type="Proteomes" id="UP000327013">
    <property type="component" value="Unassembled WGS sequence"/>
</dbReference>
<dbReference type="OrthoDB" id="17255at2759"/>
<dbReference type="EMBL" id="VIBQ01000017">
    <property type="protein sequence ID" value="KAB8360910.1"/>
    <property type="molecule type" value="Genomic_DNA"/>
</dbReference>
<feature type="domain" description="MOSC" evidence="1">
    <location>
        <begin position="72"/>
        <end position="240"/>
    </location>
</feature>
<evidence type="ECO:0000313" key="3">
    <source>
        <dbReference type="Proteomes" id="UP000327013"/>
    </source>
</evidence>
<dbReference type="GO" id="GO:0003824">
    <property type="term" value="F:catalytic activity"/>
    <property type="evidence" value="ECO:0007669"/>
    <property type="project" value="InterPro"/>
</dbReference>
<dbReference type="Pfam" id="PF03473">
    <property type="entry name" value="MOSC"/>
    <property type="match status" value="1"/>
</dbReference>
<reference evidence="2 3" key="1">
    <citation type="submission" date="2019-06" db="EMBL/GenBank/DDBJ databases">
        <title>A chromosomal-level reference genome of Carpinus fangiana (Coryloideae, Betulaceae).</title>
        <authorList>
            <person name="Yang X."/>
            <person name="Wang Z."/>
            <person name="Zhang L."/>
            <person name="Hao G."/>
            <person name="Liu J."/>
            <person name="Yang Y."/>
        </authorList>
    </citation>
    <scope>NUCLEOTIDE SEQUENCE [LARGE SCALE GENOMIC DNA]</scope>
    <source>
        <strain evidence="2">Cfa_2016G</strain>
        <tissue evidence="2">Leaf</tissue>
    </source>
</reference>
<evidence type="ECO:0000259" key="1">
    <source>
        <dbReference type="PROSITE" id="PS51340"/>
    </source>
</evidence>
<dbReference type="AlphaFoldDB" id="A0A5N6KZ01"/>
<dbReference type="GO" id="GO:0030151">
    <property type="term" value="F:molybdenum ion binding"/>
    <property type="evidence" value="ECO:0007669"/>
    <property type="project" value="InterPro"/>
</dbReference>
<dbReference type="GO" id="GO:0030170">
    <property type="term" value="F:pyridoxal phosphate binding"/>
    <property type="evidence" value="ECO:0007669"/>
    <property type="project" value="InterPro"/>
</dbReference>
<name>A0A5N6KZ01_9ROSI</name>
<sequence length="263" mass="28890">MTMTVTFHPPDGNHSKTKDIRLVPDVQALDEIDISMHGSPTTGYHMGSDCSDWFSSCFGYDVELLYVGANRREVLGNLSPNKPASWLQSAKQLTGISAGDHEQGLGLSDCAALLVVSETSLRHVSRMLPDDLEGDITKFRPNVVLSGAEHEYEEDFWSEIAVNGNKLLLTANCNRCVSLNIDYKTGDFATGPPGTVLKSLMKERRVDEGAKYSPVFGRYGFVEKQAHGASIKVNDPASVTDTIAERTKFCKRNSAHYNLDVTD</sequence>
<keyword evidence="3" id="KW-1185">Reference proteome</keyword>
<organism evidence="2 3">
    <name type="scientific">Carpinus fangiana</name>
    <dbReference type="NCBI Taxonomy" id="176857"/>
    <lineage>
        <taxon>Eukaryota</taxon>
        <taxon>Viridiplantae</taxon>
        <taxon>Streptophyta</taxon>
        <taxon>Embryophyta</taxon>
        <taxon>Tracheophyta</taxon>
        <taxon>Spermatophyta</taxon>
        <taxon>Magnoliopsida</taxon>
        <taxon>eudicotyledons</taxon>
        <taxon>Gunneridae</taxon>
        <taxon>Pentapetalae</taxon>
        <taxon>rosids</taxon>
        <taxon>fabids</taxon>
        <taxon>Fagales</taxon>
        <taxon>Betulaceae</taxon>
        <taxon>Carpinus</taxon>
    </lineage>
</organism>
<evidence type="ECO:0000313" key="2">
    <source>
        <dbReference type="EMBL" id="KAB8360910.1"/>
    </source>
</evidence>
<dbReference type="InterPro" id="IPR005302">
    <property type="entry name" value="MoCF_Sase_C"/>
</dbReference>
<dbReference type="PROSITE" id="PS51340">
    <property type="entry name" value="MOSC"/>
    <property type="match status" value="1"/>
</dbReference>
<accession>A0A5N6KZ01</accession>
<proteinExistence type="predicted"/>
<gene>
    <name evidence="2" type="ORF">FH972_024643</name>
</gene>